<dbReference type="InterPro" id="IPR036390">
    <property type="entry name" value="WH_DNA-bd_sf"/>
</dbReference>
<feature type="compositionally biased region" description="Pro residues" evidence="1">
    <location>
        <begin position="195"/>
        <end position="208"/>
    </location>
</feature>
<evidence type="ECO:0000313" key="3">
    <source>
        <dbReference type="Proteomes" id="UP000280935"/>
    </source>
</evidence>
<evidence type="ECO:0000313" key="2">
    <source>
        <dbReference type="EMBL" id="RRD50625.1"/>
    </source>
</evidence>
<reference evidence="2 3" key="1">
    <citation type="submission" date="2018-11" db="EMBL/GenBank/DDBJ databases">
        <title>Genomes From Bacteria Associated with the Canine Oral Cavity: a Test Case for Automated Genome-Based Taxonomic Assignment.</title>
        <authorList>
            <person name="Coil D.A."/>
            <person name="Jospin G."/>
            <person name="Darling A.E."/>
            <person name="Wallis C."/>
            <person name="Davis I.J."/>
            <person name="Harris S."/>
            <person name="Eisen J.A."/>
            <person name="Holcombe L.J."/>
            <person name="O'Flynn C."/>
        </authorList>
    </citation>
    <scope>NUCLEOTIDE SEQUENCE [LARGE SCALE GENOMIC DNA]</scope>
    <source>
        <strain evidence="2 3">OH2822_COT-296</strain>
    </source>
</reference>
<feature type="region of interest" description="Disordered" evidence="1">
    <location>
        <begin position="359"/>
        <end position="391"/>
    </location>
</feature>
<comment type="caution">
    <text evidence="2">The sequence shown here is derived from an EMBL/GenBank/DDBJ whole genome shotgun (WGS) entry which is preliminary data.</text>
</comment>
<evidence type="ECO:0008006" key="4">
    <source>
        <dbReference type="Google" id="ProtNLM"/>
    </source>
</evidence>
<accession>A0A3P1WWN8</accession>
<dbReference type="SUPFAM" id="SSF46785">
    <property type="entry name" value="Winged helix' DNA-binding domain"/>
    <property type="match status" value="1"/>
</dbReference>
<gene>
    <name evidence="2" type="ORF">EII35_03815</name>
</gene>
<dbReference type="AlphaFoldDB" id="A0A3P1WWN8"/>
<dbReference type="InterPro" id="IPR036388">
    <property type="entry name" value="WH-like_DNA-bd_sf"/>
</dbReference>
<protein>
    <recommendedName>
        <fullName evidence="4">Helix-turn-helix domain-containing protein</fullName>
    </recommendedName>
</protein>
<feature type="region of interest" description="Disordered" evidence="1">
    <location>
        <begin position="134"/>
        <end position="288"/>
    </location>
</feature>
<sequence>MARVGGAVSIWAVSWALRVRGLSRTDKLTLVALADYADDEDEAWPRVETLAEVLDASQRTVFRALDALESAGLISRLQGFVKTAGGGVRQVNSVYRLHVPDTVSRRLGRGTSRPQELREMPGRVRGVTGVTAVEVSGESPCGVRHDTGVTPNDAADEMPSELRHDMGVTPGLRGDTGDSSGVTPMSPPYKEEPSVEPPSQAPPPPTPPLGRDSGGWAGRGWAETATDDEAPPASDGARVPVEGSGLVAGPGPERAPAGPSPTSSSRLSSGSGPGVGSGPGGGSPSSALSEDWELVRRCLPEVMQALDGPGVGLVAPLLRDRIGAGWRPEALREVLAADPLPDQVRHLAGLVVHRLGRIPAGAAPPSRSSSLRRLPDPPSSPLSPEERDPVAVRAEAARMEAIRTGSPDAERPRSWWIRREMSRILGTREQGVT</sequence>
<evidence type="ECO:0000256" key="1">
    <source>
        <dbReference type="SAM" id="MobiDB-lite"/>
    </source>
</evidence>
<dbReference type="OrthoDB" id="3731942at2"/>
<organism evidence="2 3">
    <name type="scientific">Arachnia propionica</name>
    <dbReference type="NCBI Taxonomy" id="1750"/>
    <lineage>
        <taxon>Bacteria</taxon>
        <taxon>Bacillati</taxon>
        <taxon>Actinomycetota</taxon>
        <taxon>Actinomycetes</taxon>
        <taxon>Propionibacteriales</taxon>
        <taxon>Propionibacteriaceae</taxon>
        <taxon>Arachnia</taxon>
    </lineage>
</organism>
<proteinExistence type="predicted"/>
<name>A0A3P1WWN8_9ACTN</name>
<dbReference type="Proteomes" id="UP000280935">
    <property type="component" value="Unassembled WGS sequence"/>
</dbReference>
<feature type="compositionally biased region" description="Low complexity" evidence="1">
    <location>
        <begin position="249"/>
        <end position="270"/>
    </location>
</feature>
<dbReference type="Gene3D" id="1.10.10.10">
    <property type="entry name" value="Winged helix-like DNA-binding domain superfamily/Winged helix DNA-binding domain"/>
    <property type="match status" value="1"/>
</dbReference>
<dbReference type="Pfam" id="PF13730">
    <property type="entry name" value="HTH_36"/>
    <property type="match status" value="1"/>
</dbReference>
<feature type="compositionally biased region" description="Gly residues" evidence="1">
    <location>
        <begin position="271"/>
        <end position="283"/>
    </location>
</feature>
<dbReference type="EMBL" id="RQYT01000005">
    <property type="protein sequence ID" value="RRD50625.1"/>
    <property type="molecule type" value="Genomic_DNA"/>
</dbReference>